<dbReference type="PROSITE" id="PS51257">
    <property type="entry name" value="PROKAR_LIPOPROTEIN"/>
    <property type="match status" value="1"/>
</dbReference>
<feature type="domain" description="SLH" evidence="2">
    <location>
        <begin position="34"/>
        <end position="101"/>
    </location>
</feature>
<dbReference type="Proteomes" id="UP000250369">
    <property type="component" value="Unassembled WGS sequence"/>
</dbReference>
<feature type="chain" id="PRO_5016260954" description="SLH domain-containing protein" evidence="1">
    <location>
        <begin position="29"/>
        <end position="685"/>
    </location>
</feature>
<accession>A0A329MI02</accession>
<sequence>MKYRLRTRICGALLASGLLLSCISAPMAAESTDLSGYADMKPDDKAWYYDTMAWGVEQGIVSGYEESGQKLLRPERQVTEAEFLAMLLRFFPDTKEAAGRLARPQAETNWSDPFYKAAALYRVPVTGTELSDHRHTPVRRGQVARMIASAFGRGYSVSESIEFLYEKKLSEGRTGKSVEGFEQEGLLTRAEAVRFLELLARGEYGGRFVVPEGADRNPAIVSDKGKALSRLGIYYGIPSLVNGADGDLAKALQAFEPFEMLIFGSGVEDPEYADYARSSKVVTALSEQGKRIFGYVDLGVSTSDLTYARMELAVDQWKRLGASGIYLDDAGYDFGVTRERQSHMIDYIHRSGLNVFLGAWNPDDVSGDYDEKGNYAPSLVGEGDWYLSESWLVGKGEYMPFDLWQDKIAKSMYYQAKKGIRTAAVSTVAEDSAQADDGGSERFAFAWWAAAMYGIPMQWTDFHYSATTSTLHYYPDLAPDLDFIGTGRPIAVSPSQTIMRTGEGAISINGDGKRFGRAAYHLPTGGKKPVPGMEGKDWASIPVYAQNGQSVLKVAGSDQSIRISLTGLRPAVRTQLLIHTGKPAGERLNVVHWQGYKADMLLEGNRLYRYAGDGNTWEWTLIRTLDASGYAADPSGTAIGIVLDKADLSLETGELHLLQLGYISDDKPDTAIPSADHQVPMFLDL</sequence>
<evidence type="ECO:0000313" key="3">
    <source>
        <dbReference type="EMBL" id="RAV19360.1"/>
    </source>
</evidence>
<evidence type="ECO:0000313" key="4">
    <source>
        <dbReference type="Proteomes" id="UP000250369"/>
    </source>
</evidence>
<dbReference type="InterPro" id="IPR001119">
    <property type="entry name" value="SLH_dom"/>
</dbReference>
<dbReference type="Pfam" id="PF00395">
    <property type="entry name" value="SLH"/>
    <property type="match status" value="1"/>
</dbReference>
<name>A0A329MI02_9BACL</name>
<keyword evidence="4" id="KW-1185">Reference proteome</keyword>
<dbReference type="PROSITE" id="PS51272">
    <property type="entry name" value="SLH"/>
    <property type="match status" value="1"/>
</dbReference>
<dbReference type="OrthoDB" id="2531082at2"/>
<gene>
    <name evidence="3" type="ORF">DQG23_20395</name>
</gene>
<dbReference type="EMBL" id="QMFB01000012">
    <property type="protein sequence ID" value="RAV19360.1"/>
    <property type="molecule type" value="Genomic_DNA"/>
</dbReference>
<feature type="signal peptide" evidence="1">
    <location>
        <begin position="1"/>
        <end position="28"/>
    </location>
</feature>
<keyword evidence="1" id="KW-0732">Signal</keyword>
<proteinExistence type="predicted"/>
<organism evidence="3 4">
    <name type="scientific">Paenibacillus contaminans</name>
    <dbReference type="NCBI Taxonomy" id="450362"/>
    <lineage>
        <taxon>Bacteria</taxon>
        <taxon>Bacillati</taxon>
        <taxon>Bacillota</taxon>
        <taxon>Bacilli</taxon>
        <taxon>Bacillales</taxon>
        <taxon>Paenibacillaceae</taxon>
        <taxon>Paenibacillus</taxon>
    </lineage>
</organism>
<evidence type="ECO:0000256" key="1">
    <source>
        <dbReference type="SAM" id="SignalP"/>
    </source>
</evidence>
<evidence type="ECO:0000259" key="2">
    <source>
        <dbReference type="PROSITE" id="PS51272"/>
    </source>
</evidence>
<protein>
    <recommendedName>
        <fullName evidence="2">SLH domain-containing protein</fullName>
    </recommendedName>
</protein>
<dbReference type="RefSeq" id="WP_113032721.1">
    <property type="nucleotide sequence ID" value="NZ_QMFB01000012.1"/>
</dbReference>
<comment type="caution">
    <text evidence="3">The sequence shown here is derived from an EMBL/GenBank/DDBJ whole genome shotgun (WGS) entry which is preliminary data.</text>
</comment>
<dbReference type="AlphaFoldDB" id="A0A329MI02"/>
<reference evidence="3 4" key="1">
    <citation type="journal article" date="2009" name="Int. J. Syst. Evol. Microbiol.">
        <title>Paenibacillus contaminans sp. nov., isolated from a contaminated laboratory plate.</title>
        <authorList>
            <person name="Chou J.H."/>
            <person name="Lee J.H."/>
            <person name="Lin M.C."/>
            <person name="Chang P.S."/>
            <person name="Arun A.B."/>
            <person name="Young C.C."/>
            <person name="Chen W.M."/>
        </authorList>
    </citation>
    <scope>NUCLEOTIDE SEQUENCE [LARGE SCALE GENOMIC DNA]</scope>
    <source>
        <strain evidence="3 4">CKOBP-6</strain>
    </source>
</reference>